<evidence type="ECO:0000256" key="5">
    <source>
        <dbReference type="ARBA" id="ARBA00022723"/>
    </source>
</evidence>
<comment type="subcellular location">
    <subcellularLocation>
        <location evidence="11">Cell membrane</location>
        <topology evidence="11">Multi-pass membrane protein</topology>
    </subcellularLocation>
</comment>
<evidence type="ECO:0000256" key="11">
    <source>
        <dbReference type="HAMAP-Rule" id="MF_00188"/>
    </source>
</evidence>
<feature type="binding site" evidence="11">
    <location>
        <position position="142"/>
    </location>
    <ligand>
        <name>Zn(2+)</name>
        <dbReference type="ChEBI" id="CHEBI:29105"/>
        <note>catalytic</note>
    </ligand>
</feature>
<evidence type="ECO:0000256" key="4">
    <source>
        <dbReference type="ARBA" id="ARBA00022692"/>
    </source>
</evidence>
<keyword evidence="5 11" id="KW-0479">Metal-binding</keyword>
<dbReference type="Pfam" id="PF01435">
    <property type="entry name" value="Peptidase_M48"/>
    <property type="match status" value="1"/>
</dbReference>
<dbReference type="STRING" id="1802451.A3C82_02725"/>
<sequence>MNLYTHAESNMRKTWLYLAGFFVLVIGVGWVFSYALGSSAILWTAVIVSVLMSWTSYWYSDKIILAISKARPIEKRDNPELYRIVENLSITAGLPTPRIYVIQDSQPNAFATGRDAKHAVVAVTTGLLAKLERTELEGVLAHELSHIGNKDMLVSAVVVVLVGLIALASDFFFRMTFFGGMGGRDEKRGTHPLFLLLALVAALVAPLAAQLVRLAISRKRELLADATGALLTRYPEGLAQALEKIAQDPNPMRSANDATAHLYIASPFRGKEQTSWLHKLFMTHPPVEERLRALRGMSI</sequence>
<keyword evidence="10 11" id="KW-0472">Membrane</keyword>
<keyword evidence="8 11" id="KW-1133">Transmembrane helix</keyword>
<feature type="binding site" evidence="11">
    <location>
        <position position="221"/>
    </location>
    <ligand>
        <name>Zn(2+)</name>
        <dbReference type="ChEBI" id="CHEBI:29105"/>
        <note>catalytic</note>
    </ligand>
</feature>
<name>A0A1G2R261_9BACT</name>
<dbReference type="PANTHER" id="PTHR43221:SF2">
    <property type="entry name" value="PROTEASE HTPX HOMOLOG"/>
    <property type="match status" value="1"/>
</dbReference>
<feature type="transmembrane region" description="Helical" evidence="11">
    <location>
        <begin position="15"/>
        <end position="34"/>
    </location>
</feature>
<proteinExistence type="inferred from homology"/>
<evidence type="ECO:0000259" key="12">
    <source>
        <dbReference type="Pfam" id="PF01435"/>
    </source>
</evidence>
<dbReference type="GO" id="GO:0006508">
    <property type="term" value="P:proteolysis"/>
    <property type="evidence" value="ECO:0007669"/>
    <property type="project" value="UniProtKB-KW"/>
</dbReference>
<dbReference type="GO" id="GO:0005886">
    <property type="term" value="C:plasma membrane"/>
    <property type="evidence" value="ECO:0007669"/>
    <property type="project" value="UniProtKB-SubCell"/>
</dbReference>
<feature type="transmembrane region" description="Helical" evidence="11">
    <location>
        <begin position="40"/>
        <end position="59"/>
    </location>
</feature>
<dbReference type="EC" id="3.4.24.-" evidence="11"/>
<evidence type="ECO:0000256" key="3">
    <source>
        <dbReference type="ARBA" id="ARBA00022670"/>
    </source>
</evidence>
<organism evidence="13 14">
    <name type="scientific">Candidatus Wildermuthbacteria bacterium RIFCSPHIGHO2_02_FULL_47_12</name>
    <dbReference type="NCBI Taxonomy" id="1802451"/>
    <lineage>
        <taxon>Bacteria</taxon>
        <taxon>Candidatus Wildermuthiibacteriota</taxon>
    </lineage>
</organism>
<evidence type="ECO:0000256" key="2">
    <source>
        <dbReference type="ARBA" id="ARBA00022475"/>
    </source>
</evidence>
<feature type="active site" evidence="11">
    <location>
        <position position="143"/>
    </location>
</feature>
<evidence type="ECO:0000256" key="10">
    <source>
        <dbReference type="ARBA" id="ARBA00023136"/>
    </source>
</evidence>
<dbReference type="GO" id="GO:0008270">
    <property type="term" value="F:zinc ion binding"/>
    <property type="evidence" value="ECO:0007669"/>
    <property type="project" value="UniProtKB-UniRule"/>
</dbReference>
<evidence type="ECO:0000256" key="9">
    <source>
        <dbReference type="ARBA" id="ARBA00023049"/>
    </source>
</evidence>
<keyword evidence="9 11" id="KW-0482">Metalloprotease</keyword>
<dbReference type="InterPro" id="IPR001915">
    <property type="entry name" value="Peptidase_M48"/>
</dbReference>
<dbReference type="Proteomes" id="UP000176901">
    <property type="component" value="Unassembled WGS sequence"/>
</dbReference>
<keyword evidence="6 11" id="KW-0378">Hydrolase</keyword>
<feature type="transmembrane region" description="Helical" evidence="11">
    <location>
        <begin position="152"/>
        <end position="173"/>
    </location>
</feature>
<keyword evidence="2 11" id="KW-1003">Cell membrane</keyword>
<keyword evidence="4 11" id="KW-0812">Transmembrane</keyword>
<dbReference type="GO" id="GO:0004222">
    <property type="term" value="F:metalloendopeptidase activity"/>
    <property type="evidence" value="ECO:0007669"/>
    <property type="project" value="UniProtKB-UniRule"/>
</dbReference>
<dbReference type="Gene3D" id="3.30.2010.10">
    <property type="entry name" value="Metalloproteases ('zincins'), catalytic domain"/>
    <property type="match status" value="1"/>
</dbReference>
<dbReference type="EMBL" id="MHTW01000020">
    <property type="protein sequence ID" value="OHA66974.1"/>
    <property type="molecule type" value="Genomic_DNA"/>
</dbReference>
<evidence type="ECO:0000256" key="7">
    <source>
        <dbReference type="ARBA" id="ARBA00022833"/>
    </source>
</evidence>
<keyword evidence="3 11" id="KW-0645">Protease</keyword>
<evidence type="ECO:0000313" key="13">
    <source>
        <dbReference type="EMBL" id="OHA66974.1"/>
    </source>
</evidence>
<dbReference type="InterPro" id="IPR022919">
    <property type="entry name" value="Pept_M48_protease_HtpX"/>
</dbReference>
<evidence type="ECO:0000256" key="1">
    <source>
        <dbReference type="ARBA" id="ARBA00009779"/>
    </source>
</evidence>
<comment type="similarity">
    <text evidence="1 11">Belongs to the peptidase M48B family.</text>
</comment>
<feature type="transmembrane region" description="Helical" evidence="11">
    <location>
        <begin position="193"/>
        <end position="212"/>
    </location>
</feature>
<comment type="caution">
    <text evidence="13">The sequence shown here is derived from an EMBL/GenBank/DDBJ whole genome shotgun (WGS) entry which is preliminary data.</text>
</comment>
<keyword evidence="7 11" id="KW-0862">Zinc</keyword>
<gene>
    <name evidence="11" type="primary">htpX</name>
    <name evidence="13" type="ORF">A3C82_02725</name>
</gene>
<comment type="cofactor">
    <cofactor evidence="11">
        <name>Zn(2+)</name>
        <dbReference type="ChEBI" id="CHEBI:29105"/>
    </cofactor>
    <text evidence="11">Binds 1 zinc ion per subunit.</text>
</comment>
<evidence type="ECO:0000313" key="14">
    <source>
        <dbReference type="Proteomes" id="UP000176901"/>
    </source>
</evidence>
<feature type="binding site" evidence="11">
    <location>
        <position position="146"/>
    </location>
    <ligand>
        <name>Zn(2+)</name>
        <dbReference type="ChEBI" id="CHEBI:29105"/>
        <note>catalytic</note>
    </ligand>
</feature>
<dbReference type="CDD" id="cd07340">
    <property type="entry name" value="M48B_Htpx_like"/>
    <property type="match status" value="1"/>
</dbReference>
<reference evidence="13 14" key="1">
    <citation type="journal article" date="2016" name="Nat. Commun.">
        <title>Thousands of microbial genomes shed light on interconnected biogeochemical processes in an aquifer system.</title>
        <authorList>
            <person name="Anantharaman K."/>
            <person name="Brown C.T."/>
            <person name="Hug L.A."/>
            <person name="Sharon I."/>
            <person name="Castelle C.J."/>
            <person name="Probst A.J."/>
            <person name="Thomas B.C."/>
            <person name="Singh A."/>
            <person name="Wilkins M.J."/>
            <person name="Karaoz U."/>
            <person name="Brodie E.L."/>
            <person name="Williams K.H."/>
            <person name="Hubbard S.S."/>
            <person name="Banfield J.F."/>
        </authorList>
    </citation>
    <scope>NUCLEOTIDE SEQUENCE [LARGE SCALE GENOMIC DNA]</scope>
</reference>
<dbReference type="InterPro" id="IPR050083">
    <property type="entry name" value="HtpX_protease"/>
</dbReference>
<feature type="domain" description="Peptidase M48" evidence="12">
    <location>
        <begin position="76"/>
        <end position="297"/>
    </location>
</feature>
<protein>
    <recommendedName>
        <fullName evidence="11">Protease HtpX homolog</fullName>
        <ecNumber evidence="11">3.4.24.-</ecNumber>
    </recommendedName>
</protein>
<evidence type="ECO:0000256" key="8">
    <source>
        <dbReference type="ARBA" id="ARBA00022989"/>
    </source>
</evidence>
<accession>A0A1G2R261</accession>
<dbReference type="AlphaFoldDB" id="A0A1G2R261"/>
<evidence type="ECO:0000256" key="6">
    <source>
        <dbReference type="ARBA" id="ARBA00022801"/>
    </source>
</evidence>
<dbReference type="PANTHER" id="PTHR43221">
    <property type="entry name" value="PROTEASE HTPX"/>
    <property type="match status" value="1"/>
</dbReference>
<dbReference type="HAMAP" id="MF_00188">
    <property type="entry name" value="Pept_M48_protease_HtpX"/>
    <property type="match status" value="1"/>
</dbReference>